<keyword evidence="2" id="KW-0812">Transmembrane</keyword>
<evidence type="ECO:0000256" key="2">
    <source>
        <dbReference type="SAM" id="Phobius"/>
    </source>
</evidence>
<evidence type="ECO:0000256" key="1">
    <source>
        <dbReference type="SAM" id="MobiDB-lite"/>
    </source>
</evidence>
<dbReference type="Proteomes" id="UP000530660">
    <property type="component" value="Unassembled WGS sequence"/>
</dbReference>
<feature type="transmembrane region" description="Helical" evidence="2">
    <location>
        <begin position="216"/>
        <end position="237"/>
    </location>
</feature>
<protein>
    <submittedName>
        <fullName evidence="3">Uncharacterized protein</fullName>
    </submittedName>
</protein>
<keyword evidence="2" id="KW-1133">Transmembrane helix</keyword>
<accession>A0A7J7IIL9</accession>
<organism evidence="3 4">
    <name type="scientific">Cyanidiococcus yangmingshanensis</name>
    <dbReference type="NCBI Taxonomy" id="2690220"/>
    <lineage>
        <taxon>Eukaryota</taxon>
        <taxon>Rhodophyta</taxon>
        <taxon>Bangiophyceae</taxon>
        <taxon>Cyanidiales</taxon>
        <taxon>Cyanidiaceae</taxon>
        <taxon>Cyanidiococcus</taxon>
    </lineage>
</organism>
<sequence>MSEVHVVIRSNADAHSMEPELLVRRLTSAHLQISSVALFAPLLTRQAQRRRRLSMDKGAPGLCFVLPGLLTSVDVHLRTQRAPLVTVRRRSALAASAVPPPNGSTSTPSAPKPPEEKPLRLSALQRFLISRLRRSIAGATPGNVSNVFREVVDRARGAPPKPPVYDDEDLESVLLPETDEKPYVSPALRRLLRGSPAESTKTVYTRDPSRTLWEQLLLWGGIVLVALAVLRVLWLFLSAILGISLSLIVIVAVTAFIFLAFVILRQ</sequence>
<evidence type="ECO:0000313" key="4">
    <source>
        <dbReference type="Proteomes" id="UP000530660"/>
    </source>
</evidence>
<reference evidence="3 4" key="1">
    <citation type="journal article" date="2020" name="J. Phycol.">
        <title>Comparative genome analysis reveals Cyanidiococcus gen. nov., a new extremophilic red algal genus sister to Cyanidioschyzon (Cyanidioschyzonaceae, Rhodophyta).</title>
        <authorList>
            <person name="Liu S.-L."/>
            <person name="Chiang Y.-R."/>
            <person name="Yoon H.S."/>
            <person name="Fu H.-Y."/>
        </authorList>
    </citation>
    <scope>NUCLEOTIDE SEQUENCE [LARGE SCALE GENOMIC DNA]</scope>
    <source>
        <strain evidence="3 4">THAL066</strain>
    </source>
</reference>
<dbReference type="OrthoDB" id="12686at2759"/>
<feature type="region of interest" description="Disordered" evidence="1">
    <location>
        <begin position="93"/>
        <end position="117"/>
    </location>
</feature>
<proteinExistence type="predicted"/>
<keyword evidence="2" id="KW-0472">Membrane</keyword>
<dbReference type="EMBL" id="VWRR01000009">
    <property type="protein sequence ID" value="KAF6002868.1"/>
    <property type="molecule type" value="Genomic_DNA"/>
</dbReference>
<name>A0A7J7IIL9_9RHOD</name>
<feature type="transmembrane region" description="Helical" evidence="2">
    <location>
        <begin position="243"/>
        <end position="264"/>
    </location>
</feature>
<gene>
    <name evidence="3" type="ORF">F1559_004638</name>
</gene>
<dbReference type="AlphaFoldDB" id="A0A7J7IIL9"/>
<comment type="caution">
    <text evidence="3">The sequence shown here is derived from an EMBL/GenBank/DDBJ whole genome shotgun (WGS) entry which is preliminary data.</text>
</comment>
<evidence type="ECO:0000313" key="3">
    <source>
        <dbReference type="EMBL" id="KAF6002868.1"/>
    </source>
</evidence>
<keyword evidence="4" id="KW-1185">Reference proteome</keyword>